<dbReference type="Proteomes" id="UP001218218">
    <property type="component" value="Unassembled WGS sequence"/>
</dbReference>
<dbReference type="AlphaFoldDB" id="A0AAD6ZG77"/>
<protein>
    <submittedName>
        <fullName evidence="2">Uncharacterized protein</fullName>
    </submittedName>
</protein>
<accession>A0AAD6ZG77</accession>
<proteinExistence type="predicted"/>
<feature type="region of interest" description="Disordered" evidence="1">
    <location>
        <begin position="1"/>
        <end position="30"/>
    </location>
</feature>
<evidence type="ECO:0000313" key="3">
    <source>
        <dbReference type="Proteomes" id="UP001218218"/>
    </source>
</evidence>
<comment type="caution">
    <text evidence="2">The sequence shown here is derived from an EMBL/GenBank/DDBJ whole genome shotgun (WGS) entry which is preliminary data.</text>
</comment>
<keyword evidence="3" id="KW-1185">Reference proteome</keyword>
<evidence type="ECO:0000313" key="2">
    <source>
        <dbReference type="EMBL" id="KAJ7321227.1"/>
    </source>
</evidence>
<feature type="compositionally biased region" description="Basic residues" evidence="1">
    <location>
        <begin position="95"/>
        <end position="114"/>
    </location>
</feature>
<organism evidence="2 3">
    <name type="scientific">Mycena albidolilacea</name>
    <dbReference type="NCBI Taxonomy" id="1033008"/>
    <lineage>
        <taxon>Eukaryota</taxon>
        <taxon>Fungi</taxon>
        <taxon>Dikarya</taxon>
        <taxon>Basidiomycota</taxon>
        <taxon>Agaricomycotina</taxon>
        <taxon>Agaricomycetes</taxon>
        <taxon>Agaricomycetidae</taxon>
        <taxon>Agaricales</taxon>
        <taxon>Marasmiineae</taxon>
        <taxon>Mycenaceae</taxon>
        <taxon>Mycena</taxon>
    </lineage>
</organism>
<dbReference type="EMBL" id="JARIHO010000051">
    <property type="protein sequence ID" value="KAJ7321227.1"/>
    <property type="molecule type" value="Genomic_DNA"/>
</dbReference>
<sequence>MEQLPGRRLSTRGVSRNRIIPSPRRPPARRGAASSLFHLFPHPPFSCIPFIPRYVYPHPHPHPHPYIHPPHLRLQPHAPRHLSPPLVTVRVRHHAGAVRHRRTKIHDSRRRGSTPHREMKGGTWVRRAGRKRAAWARADARRQACRRAGGRERRTQAQECSGASKTQAQCVHRRGEEWNAEKPRRRAIRAPQGRHYCAQRERVAEVGGGGQGASHKEYGSVVEMGPAAKTKTQANAWR</sequence>
<feature type="compositionally biased region" description="Polar residues" evidence="1">
    <location>
        <begin position="159"/>
        <end position="169"/>
    </location>
</feature>
<feature type="region of interest" description="Disordered" evidence="1">
    <location>
        <begin position="95"/>
        <end position="120"/>
    </location>
</feature>
<gene>
    <name evidence="2" type="ORF">DFH08DRAFT_383466</name>
</gene>
<evidence type="ECO:0000256" key="1">
    <source>
        <dbReference type="SAM" id="MobiDB-lite"/>
    </source>
</evidence>
<reference evidence="2" key="1">
    <citation type="submission" date="2023-03" db="EMBL/GenBank/DDBJ databases">
        <title>Massive genome expansion in bonnet fungi (Mycena s.s.) driven by repeated elements and novel gene families across ecological guilds.</title>
        <authorList>
            <consortium name="Lawrence Berkeley National Laboratory"/>
            <person name="Harder C.B."/>
            <person name="Miyauchi S."/>
            <person name="Viragh M."/>
            <person name="Kuo A."/>
            <person name="Thoen E."/>
            <person name="Andreopoulos B."/>
            <person name="Lu D."/>
            <person name="Skrede I."/>
            <person name="Drula E."/>
            <person name="Henrissat B."/>
            <person name="Morin E."/>
            <person name="Kohler A."/>
            <person name="Barry K."/>
            <person name="LaButti K."/>
            <person name="Morin E."/>
            <person name="Salamov A."/>
            <person name="Lipzen A."/>
            <person name="Mereny Z."/>
            <person name="Hegedus B."/>
            <person name="Baldrian P."/>
            <person name="Stursova M."/>
            <person name="Weitz H."/>
            <person name="Taylor A."/>
            <person name="Grigoriev I.V."/>
            <person name="Nagy L.G."/>
            <person name="Martin F."/>
            <person name="Kauserud H."/>
        </authorList>
    </citation>
    <scope>NUCLEOTIDE SEQUENCE</scope>
    <source>
        <strain evidence="2">CBHHK002</strain>
    </source>
</reference>
<feature type="compositionally biased region" description="Basic and acidic residues" evidence="1">
    <location>
        <begin position="173"/>
        <end position="182"/>
    </location>
</feature>
<name>A0AAD6ZG77_9AGAR</name>
<feature type="region of interest" description="Disordered" evidence="1">
    <location>
        <begin position="145"/>
        <end position="238"/>
    </location>
</feature>